<protein>
    <submittedName>
        <fullName evidence="1">Uncharacterized protein</fullName>
    </submittedName>
</protein>
<evidence type="ECO:0000313" key="1">
    <source>
        <dbReference type="EMBL" id="KAJ2982530.1"/>
    </source>
</evidence>
<keyword evidence="2" id="KW-1185">Reference proteome</keyword>
<accession>A0ACC1NTA8</accession>
<evidence type="ECO:0000313" key="2">
    <source>
        <dbReference type="Proteomes" id="UP001143910"/>
    </source>
</evidence>
<name>A0ACC1NTA8_9HYPO</name>
<sequence>MAAKFQSLRDPSLLIGKNFIGGQWVESISGQRFAVHDPATNEYIGSCPESVAEDAEAAIKAAASAMPLWYKLTGRERSRILRRWYELVVYNREDLATLICRENGKARTDSLGEVDFSASFLEWFAEEAARVYGDVIPHSSRGFRVHVTKEPVGVCGMITPWNFPGAMVTRKVAPALAVGCSVVIKTAGETPFTANAIIALSERAGVPKGVINIVCALNNSPAIGQVFRASTVVRKISFTGSTRVGSLLMAQSSDSLKKLSLELGGNAPFIVFNDASVDIAVQSAIVAKFKSGIYDEFLRKLVEAVKAFKLGNSADYTVTHGPLINERAAVRVAGLVDDAVAKGATVALGGKRMLSLGTAFFEPTVLTDVSETMRIMDEEIFGPIAAIQKFQTEEEAIVIANNCEVGLASYLFAENAGRIARVSEALHSGMVAVNTGVISDAAAPFGGVKQSGLGREGNKYGVDDYLQLKTVVTGNVSTACRSYI</sequence>
<reference evidence="1" key="1">
    <citation type="submission" date="2022-08" db="EMBL/GenBank/DDBJ databases">
        <title>Genome Sequence of Lecanicillium fungicola.</title>
        <authorList>
            <person name="Buettner E."/>
        </authorList>
    </citation>
    <scope>NUCLEOTIDE SEQUENCE</scope>
    <source>
        <strain evidence="1">Babe33</strain>
    </source>
</reference>
<dbReference type="Proteomes" id="UP001143910">
    <property type="component" value="Unassembled WGS sequence"/>
</dbReference>
<organism evidence="1 2">
    <name type="scientific">Zarea fungicola</name>
    <dbReference type="NCBI Taxonomy" id="93591"/>
    <lineage>
        <taxon>Eukaryota</taxon>
        <taxon>Fungi</taxon>
        <taxon>Dikarya</taxon>
        <taxon>Ascomycota</taxon>
        <taxon>Pezizomycotina</taxon>
        <taxon>Sordariomycetes</taxon>
        <taxon>Hypocreomycetidae</taxon>
        <taxon>Hypocreales</taxon>
        <taxon>Cordycipitaceae</taxon>
        <taxon>Zarea</taxon>
    </lineage>
</organism>
<proteinExistence type="predicted"/>
<dbReference type="EMBL" id="JANJQO010000071">
    <property type="protein sequence ID" value="KAJ2982530.1"/>
    <property type="molecule type" value="Genomic_DNA"/>
</dbReference>
<gene>
    <name evidence="1" type="ORF">NQ176_g1319</name>
</gene>
<comment type="caution">
    <text evidence="1">The sequence shown here is derived from an EMBL/GenBank/DDBJ whole genome shotgun (WGS) entry which is preliminary data.</text>
</comment>